<evidence type="ECO:0000313" key="1">
    <source>
        <dbReference type="EMBL" id="KAB2619946.1"/>
    </source>
</evidence>
<sequence>MLSKKQVFLAPCFTFSRILFWSAIGLGLNVNTENSRLVHGVLMLKTVVNDLRQHFEFAHAIVVAIGDDYVPQNVKKAVMDELLLMKLMEDALEGGYNRWHYEVLRNGPGPS</sequence>
<keyword evidence="2" id="KW-1185">Reference proteome</keyword>
<dbReference type="EMBL" id="SMOL01000363">
    <property type="protein sequence ID" value="KAB2619946.1"/>
    <property type="molecule type" value="Genomic_DNA"/>
</dbReference>
<protein>
    <submittedName>
        <fullName evidence="1">Uncharacterized protein</fullName>
    </submittedName>
</protein>
<name>A0A5N5GWF6_9ROSA</name>
<proteinExistence type="predicted"/>
<comment type="caution">
    <text evidence="1">The sequence shown here is derived from an EMBL/GenBank/DDBJ whole genome shotgun (WGS) entry which is preliminary data.</text>
</comment>
<accession>A0A5N5GWF6</accession>
<reference evidence="1 2" key="1">
    <citation type="submission" date="2019-09" db="EMBL/GenBank/DDBJ databases">
        <authorList>
            <person name="Ou C."/>
        </authorList>
    </citation>
    <scope>NUCLEOTIDE SEQUENCE [LARGE SCALE GENOMIC DNA]</scope>
    <source>
        <strain evidence="1">S2</strain>
        <tissue evidence="1">Leaf</tissue>
    </source>
</reference>
<gene>
    <name evidence="1" type="ORF">D8674_039433</name>
</gene>
<dbReference type="AlphaFoldDB" id="A0A5N5GWF6"/>
<dbReference type="Proteomes" id="UP000327157">
    <property type="component" value="Unassembled WGS sequence"/>
</dbReference>
<reference evidence="1 2" key="2">
    <citation type="submission" date="2019-11" db="EMBL/GenBank/DDBJ databases">
        <title>A de novo genome assembly of a pear dwarfing rootstock.</title>
        <authorList>
            <person name="Wang F."/>
            <person name="Wang J."/>
            <person name="Li S."/>
            <person name="Zhang Y."/>
            <person name="Fang M."/>
            <person name="Ma L."/>
            <person name="Zhao Y."/>
            <person name="Jiang S."/>
        </authorList>
    </citation>
    <scope>NUCLEOTIDE SEQUENCE [LARGE SCALE GENOMIC DNA]</scope>
    <source>
        <strain evidence="1">S2</strain>
        <tissue evidence="1">Leaf</tissue>
    </source>
</reference>
<organism evidence="1 2">
    <name type="scientific">Pyrus ussuriensis x Pyrus communis</name>
    <dbReference type="NCBI Taxonomy" id="2448454"/>
    <lineage>
        <taxon>Eukaryota</taxon>
        <taxon>Viridiplantae</taxon>
        <taxon>Streptophyta</taxon>
        <taxon>Embryophyta</taxon>
        <taxon>Tracheophyta</taxon>
        <taxon>Spermatophyta</taxon>
        <taxon>Magnoliopsida</taxon>
        <taxon>eudicotyledons</taxon>
        <taxon>Gunneridae</taxon>
        <taxon>Pentapetalae</taxon>
        <taxon>rosids</taxon>
        <taxon>fabids</taxon>
        <taxon>Rosales</taxon>
        <taxon>Rosaceae</taxon>
        <taxon>Amygdaloideae</taxon>
        <taxon>Maleae</taxon>
        <taxon>Pyrus</taxon>
    </lineage>
</organism>
<evidence type="ECO:0000313" key="2">
    <source>
        <dbReference type="Proteomes" id="UP000327157"/>
    </source>
</evidence>